<gene>
    <name evidence="2" type="ORF">BDP55DRAFT_665080</name>
</gene>
<dbReference type="Proteomes" id="UP001224890">
    <property type="component" value="Unassembled WGS sequence"/>
</dbReference>
<dbReference type="GeneID" id="85459535"/>
<feature type="region of interest" description="Disordered" evidence="1">
    <location>
        <begin position="23"/>
        <end position="54"/>
    </location>
</feature>
<evidence type="ECO:0000313" key="2">
    <source>
        <dbReference type="EMBL" id="KAK1675300.1"/>
    </source>
</evidence>
<name>A0AAJ0AK12_9PEZI</name>
<dbReference type="RefSeq" id="XP_060429303.1">
    <property type="nucleotide sequence ID" value="XM_060575009.1"/>
</dbReference>
<evidence type="ECO:0000256" key="1">
    <source>
        <dbReference type="SAM" id="MobiDB-lite"/>
    </source>
</evidence>
<dbReference type="EMBL" id="JAHMHR010000022">
    <property type="protein sequence ID" value="KAK1675300.1"/>
    <property type="molecule type" value="Genomic_DNA"/>
</dbReference>
<evidence type="ECO:0000313" key="3">
    <source>
        <dbReference type="Proteomes" id="UP001224890"/>
    </source>
</evidence>
<proteinExistence type="predicted"/>
<keyword evidence="3" id="KW-1185">Reference proteome</keyword>
<organism evidence="2 3">
    <name type="scientific">Colletotrichum godetiae</name>
    <dbReference type="NCBI Taxonomy" id="1209918"/>
    <lineage>
        <taxon>Eukaryota</taxon>
        <taxon>Fungi</taxon>
        <taxon>Dikarya</taxon>
        <taxon>Ascomycota</taxon>
        <taxon>Pezizomycotina</taxon>
        <taxon>Sordariomycetes</taxon>
        <taxon>Hypocreomycetidae</taxon>
        <taxon>Glomerellales</taxon>
        <taxon>Glomerellaceae</taxon>
        <taxon>Colletotrichum</taxon>
        <taxon>Colletotrichum acutatum species complex</taxon>
    </lineage>
</organism>
<reference evidence="2" key="1">
    <citation type="submission" date="2021-06" db="EMBL/GenBank/DDBJ databases">
        <title>Comparative genomics, transcriptomics and evolutionary studies reveal genomic signatures of adaptation to plant cell wall in hemibiotrophic fungi.</title>
        <authorList>
            <consortium name="DOE Joint Genome Institute"/>
            <person name="Baroncelli R."/>
            <person name="Diaz J.F."/>
            <person name="Benocci T."/>
            <person name="Peng M."/>
            <person name="Battaglia E."/>
            <person name="Haridas S."/>
            <person name="Andreopoulos W."/>
            <person name="Labutti K."/>
            <person name="Pangilinan J."/>
            <person name="Floch G.L."/>
            <person name="Makela M.R."/>
            <person name="Henrissat B."/>
            <person name="Grigoriev I.V."/>
            <person name="Crouch J.A."/>
            <person name="De Vries R.P."/>
            <person name="Sukno S.A."/>
            <person name="Thon M.R."/>
        </authorList>
    </citation>
    <scope>NUCLEOTIDE SEQUENCE</scope>
    <source>
        <strain evidence="2">CBS 193.32</strain>
    </source>
</reference>
<accession>A0AAJ0AK12</accession>
<dbReference type="AlphaFoldDB" id="A0AAJ0AK12"/>
<comment type="caution">
    <text evidence="2">The sequence shown here is derived from an EMBL/GenBank/DDBJ whole genome shotgun (WGS) entry which is preliminary data.</text>
</comment>
<protein>
    <submittedName>
        <fullName evidence="2">Uncharacterized protein</fullName>
    </submittedName>
</protein>
<sequence>MRGYPPPEVVARAAPHIAWSWRKQTASQLGRPKEGLANGELEGGHVPGSSSHLP</sequence>